<dbReference type="SUPFAM" id="SSF56784">
    <property type="entry name" value="HAD-like"/>
    <property type="match status" value="1"/>
</dbReference>
<keyword evidence="4" id="KW-1185">Reference proteome</keyword>
<accession>A0A511V948</accession>
<dbReference type="SUPFAM" id="SSF88713">
    <property type="entry name" value="Glycoside hydrolase/deacetylase"/>
    <property type="match status" value="1"/>
</dbReference>
<dbReference type="GO" id="GO:0016810">
    <property type="term" value="F:hydrolase activity, acting on carbon-nitrogen (but not peptide) bonds"/>
    <property type="evidence" value="ECO:0007669"/>
    <property type="project" value="InterPro"/>
</dbReference>
<protein>
    <recommendedName>
        <fullName evidence="2">NodB homology domain-containing protein</fullName>
    </recommendedName>
</protein>
<name>A0A511V948_9BACL</name>
<dbReference type="GO" id="GO:0005975">
    <property type="term" value="P:carbohydrate metabolic process"/>
    <property type="evidence" value="ECO:0007669"/>
    <property type="project" value="InterPro"/>
</dbReference>
<dbReference type="PROSITE" id="PS51677">
    <property type="entry name" value="NODB"/>
    <property type="match status" value="1"/>
</dbReference>
<dbReference type="InterPro" id="IPR002509">
    <property type="entry name" value="NODB_dom"/>
</dbReference>
<dbReference type="AlphaFoldDB" id="A0A511V948"/>
<organism evidence="3 4">
    <name type="scientific">Aneurinibacillus danicus</name>
    <dbReference type="NCBI Taxonomy" id="267746"/>
    <lineage>
        <taxon>Bacteria</taxon>
        <taxon>Bacillati</taxon>
        <taxon>Bacillota</taxon>
        <taxon>Bacilli</taxon>
        <taxon>Bacillales</taxon>
        <taxon>Paenibacillaceae</taxon>
        <taxon>Aneurinibacillus group</taxon>
        <taxon>Aneurinibacillus</taxon>
    </lineage>
</organism>
<gene>
    <name evidence="3" type="ORF">ADA01nite_29270</name>
</gene>
<comment type="caution">
    <text evidence="3">The sequence shown here is derived from an EMBL/GenBank/DDBJ whole genome shotgun (WGS) entry which is preliminary data.</text>
</comment>
<dbReference type="InterPro" id="IPR051398">
    <property type="entry name" value="Polysacch_Deacetylase"/>
</dbReference>
<dbReference type="Pfam" id="PF08282">
    <property type="entry name" value="Hydrolase_3"/>
    <property type="match status" value="1"/>
</dbReference>
<dbReference type="EMBL" id="BJXX01000133">
    <property type="protein sequence ID" value="GEN35467.1"/>
    <property type="molecule type" value="Genomic_DNA"/>
</dbReference>
<dbReference type="InterPro" id="IPR036412">
    <property type="entry name" value="HAD-like_sf"/>
</dbReference>
<reference evidence="3 4" key="1">
    <citation type="submission" date="2019-07" db="EMBL/GenBank/DDBJ databases">
        <title>Whole genome shotgun sequence of Aneurinibacillus danicus NBRC 102444.</title>
        <authorList>
            <person name="Hosoyama A."/>
            <person name="Uohara A."/>
            <person name="Ohji S."/>
            <person name="Ichikawa N."/>
        </authorList>
    </citation>
    <scope>NUCLEOTIDE SEQUENCE [LARGE SCALE GENOMIC DNA]</scope>
    <source>
        <strain evidence="3 4">NBRC 102444</strain>
    </source>
</reference>
<evidence type="ECO:0000256" key="1">
    <source>
        <dbReference type="ARBA" id="ARBA00022729"/>
    </source>
</evidence>
<evidence type="ECO:0000313" key="3">
    <source>
        <dbReference type="EMBL" id="GEN35467.1"/>
    </source>
</evidence>
<sequence length="263" mass="30538">MVKKRFPLFFFFILWGFTITKVYSKTKQGIPVLMYHHILQTHEKKKFGKHAPIITSEMFAEQMKLLHEHGYITVSLEQLEQFVEGKAMLPRNSVVITFDDGYLRNFTYAYPILKKYNYKTTIFTITGNMNVDPHKLANRVEIDQIESFIKIVVLSCNNFEELSKRITQLDVTIHYHSAEDILDITYKEVNKMAALEQSGLSLETFICFGNDMNDLPLFQKAHHSVVIGEYEPLLMIAKDQISVDEQVEKNIISKLQELSTIFG</sequence>
<evidence type="ECO:0000313" key="4">
    <source>
        <dbReference type="Proteomes" id="UP000321157"/>
    </source>
</evidence>
<dbReference type="Proteomes" id="UP000321157">
    <property type="component" value="Unassembled WGS sequence"/>
</dbReference>
<proteinExistence type="predicted"/>
<dbReference type="PANTHER" id="PTHR34216:SF7">
    <property type="entry name" value="POLY-BETA-1,6-N-ACETYL-D-GLUCOSAMINE N-DEACETYLASE"/>
    <property type="match status" value="1"/>
</dbReference>
<feature type="domain" description="NodB homology" evidence="2">
    <location>
        <begin position="92"/>
        <end position="263"/>
    </location>
</feature>
<keyword evidence="1" id="KW-0732">Signal</keyword>
<dbReference type="InterPro" id="IPR011330">
    <property type="entry name" value="Glyco_hydro/deAcase_b/a-brl"/>
</dbReference>
<dbReference type="OrthoDB" id="1650327at2"/>
<dbReference type="Gene3D" id="3.20.20.370">
    <property type="entry name" value="Glycoside hydrolase/deacetylase"/>
    <property type="match status" value="1"/>
</dbReference>
<dbReference type="PANTHER" id="PTHR34216">
    <property type="match status" value="1"/>
</dbReference>
<dbReference type="RefSeq" id="WP_146811000.1">
    <property type="nucleotide sequence ID" value="NZ_BJXX01000133.1"/>
</dbReference>
<evidence type="ECO:0000259" key="2">
    <source>
        <dbReference type="PROSITE" id="PS51677"/>
    </source>
</evidence>